<feature type="region of interest" description="Disordered" evidence="1">
    <location>
        <begin position="866"/>
        <end position="901"/>
    </location>
</feature>
<sequence length="901" mass="101405">MAASSGAIAPSRYSIFDRINQISTDDDEIFQVIEELESHVQESSGWRWHSESTQRSQDNIFATYESFLTGLRIIGDNLDQKEKELAMFPPGKDECFKRLKLYITFIAKFGRGRARNTSISYRGLVRHRIGLIFWHKRIHTKYGITTSPNHAQLFNAITEAMRYAVSKLGVTIGATIQYTKVGLPELRQLIDYDTIHSASIEVSEGHHLAWCIGRVCAVRPGSIGTTRQKTISGLPFLTWGDVQITRSGSPLKFQVAITFRNLKTNREDPEEGMRKPNQSRSLTCVVNSPSQVDNLIFSIPHRLLVIALRRGIIDGINTIDELINGQSYSIMINREHLSKPIILGSKPRGLEVSEKAASAASLTDYLALRGLKIGCAESLTFTSIRRRAAGDLTRAVGRDAARVIMNHDPETRTLEKYYLSIDDQIDVSGISLGEPGDLGSEGYSRQMDEARTLAIYTLSSQKACEIHGPAVNALMVKLMASDPGYPYTATPSDLKNYKRRIRRVALRSLLDDEVQKQRREIGIEEFNNRVKRLTSSKIMDLVLQKAQSQLSIASENDEEISSEEESLFIDDDTQQIIHNQEENAEDDLETQSMGDNNSKIYRELDKDDEDDSPTDSDVEIDYATAACTFMQTLLDNTLSQHKDLKNNPIPCPLCQEDDTITDPTIKNKDWTIQVKLNDHMKTYFHTPRAKWIRRAELDFNASGKDVVTCPYYQQVGITKRFSSVKYLVKHIEGVTDPDHQHYAREDGWLSPNWASHPEMKSTSSRRTDEIQFRQKVAFMGLPYSDSQAVPSPVPHKSRMGIILAPGPSPKVPHYNTKFLTGNNMFKPPGPSRLTDYMASIIASTPQPPPWTTSVIPPHLRGVIVLKSPYAEDPVKSTGKKRQGEESIEAPATKRHQPEPKE</sequence>
<gene>
    <name evidence="2" type="ORF">FEQUK3_LOCUS4276</name>
</gene>
<evidence type="ECO:0000313" key="2">
    <source>
        <dbReference type="EMBL" id="CAG7558587.1"/>
    </source>
</evidence>
<proteinExistence type="predicted"/>
<organism evidence="2 3">
    <name type="scientific">Fusarium equiseti</name>
    <name type="common">Fusarium scirpi</name>
    <dbReference type="NCBI Taxonomy" id="61235"/>
    <lineage>
        <taxon>Eukaryota</taxon>
        <taxon>Fungi</taxon>
        <taxon>Dikarya</taxon>
        <taxon>Ascomycota</taxon>
        <taxon>Pezizomycotina</taxon>
        <taxon>Sordariomycetes</taxon>
        <taxon>Hypocreomycetidae</taxon>
        <taxon>Hypocreales</taxon>
        <taxon>Nectriaceae</taxon>
        <taxon>Fusarium</taxon>
        <taxon>Fusarium incarnatum-equiseti species complex</taxon>
    </lineage>
</organism>
<protein>
    <submittedName>
        <fullName evidence="2">Uncharacterized protein</fullName>
    </submittedName>
</protein>
<evidence type="ECO:0000256" key="1">
    <source>
        <dbReference type="SAM" id="MobiDB-lite"/>
    </source>
</evidence>
<dbReference type="EMBL" id="CAJSTJ010000125">
    <property type="protein sequence ID" value="CAG7558587.1"/>
    <property type="molecule type" value="Genomic_DNA"/>
</dbReference>
<accession>A0A8J2IRA3</accession>
<comment type="caution">
    <text evidence="2">The sequence shown here is derived from an EMBL/GenBank/DDBJ whole genome shotgun (WGS) entry which is preliminary data.</text>
</comment>
<name>A0A8J2IRA3_FUSEQ</name>
<reference evidence="2" key="1">
    <citation type="submission" date="2021-05" db="EMBL/GenBank/DDBJ databases">
        <authorList>
            <person name="Khan N."/>
        </authorList>
    </citation>
    <scope>NUCLEOTIDE SEQUENCE</scope>
</reference>
<dbReference type="AlphaFoldDB" id="A0A8J2IRA3"/>
<dbReference type="Proteomes" id="UP000693738">
    <property type="component" value="Unassembled WGS sequence"/>
</dbReference>
<evidence type="ECO:0000313" key="3">
    <source>
        <dbReference type="Proteomes" id="UP000693738"/>
    </source>
</evidence>